<evidence type="ECO:0000256" key="5">
    <source>
        <dbReference type="SAM" id="MobiDB-lite"/>
    </source>
</evidence>
<organism evidence="7 8">
    <name type="scientific">Vitrella brassicaformis (strain CCMP3155)</name>
    <dbReference type="NCBI Taxonomy" id="1169540"/>
    <lineage>
        <taxon>Eukaryota</taxon>
        <taxon>Sar</taxon>
        <taxon>Alveolata</taxon>
        <taxon>Colpodellida</taxon>
        <taxon>Vitrellaceae</taxon>
        <taxon>Vitrella</taxon>
    </lineage>
</organism>
<evidence type="ECO:0000256" key="1">
    <source>
        <dbReference type="ARBA" id="ARBA00022490"/>
    </source>
</evidence>
<dbReference type="AlphaFoldDB" id="A0A0G4FCX7"/>
<dbReference type="InParanoid" id="A0A0G4FCX7"/>
<feature type="domain" description="RimM N-terminal" evidence="6">
    <location>
        <begin position="173"/>
        <end position="258"/>
    </location>
</feature>
<accession>A0A0G4FCX7</accession>
<evidence type="ECO:0000259" key="6">
    <source>
        <dbReference type="Pfam" id="PF01782"/>
    </source>
</evidence>
<evidence type="ECO:0000313" key="7">
    <source>
        <dbReference type="EMBL" id="CEM10773.1"/>
    </source>
</evidence>
<dbReference type="InterPro" id="IPR009000">
    <property type="entry name" value="Transl_B-barrel_sf"/>
</dbReference>
<proteinExistence type="inferred from homology"/>
<dbReference type="Pfam" id="PF01782">
    <property type="entry name" value="RimM"/>
    <property type="match status" value="1"/>
</dbReference>
<dbReference type="GO" id="GO:0005840">
    <property type="term" value="C:ribosome"/>
    <property type="evidence" value="ECO:0007669"/>
    <property type="project" value="InterPro"/>
</dbReference>
<dbReference type="PhylomeDB" id="A0A0G4FCX7"/>
<sequence>MKVALLLSQSLTASVHTYCPPSEAAAFVPLAPVRRRQSISRLIRSSQPASSDAVRDTSPSKYYQPSRFSKVGRRGRRTKDAWRYEDGQAPPDPWDLFVEKTKPLRQQTQEEEEEEEEQQQRRSSRPLFARLRDGLQRTLESDASFRERYGDSEGAGARVCVVYEGSMDDFVEIGSIMGAHGVVGQVKVRSSTDFPQDRFGRPGVQYLKPRTSAAPQPVALTQCRKAGQDDVFVVQIAGADTREDAIRLTGLTLYASQRDRPSSLDEASEVYVPELLDMQVYIDWGAFAEEDEALAAAMPECLVGRIVDYVPGSEATQSKELGAIREDMLLIEMDPSFDRTVIDHFYQQLSQETEIDGFTNPSSVGGGVQVWECEFCAMEFATEQEAVHHERLCEYRPADDDDAQEISRSPVVRAFIPYVVPDIVTSIDTEARRLWLKPVDGMFLSSFAPPRSAGLGGTD</sequence>
<evidence type="ECO:0000256" key="3">
    <source>
        <dbReference type="ARBA" id="ARBA00022552"/>
    </source>
</evidence>
<dbReference type="InterPro" id="IPR011961">
    <property type="entry name" value="RimM"/>
</dbReference>
<evidence type="ECO:0000313" key="8">
    <source>
        <dbReference type="Proteomes" id="UP000041254"/>
    </source>
</evidence>
<dbReference type="GO" id="GO:0043022">
    <property type="term" value="F:ribosome binding"/>
    <property type="evidence" value="ECO:0007669"/>
    <property type="project" value="InterPro"/>
</dbReference>
<dbReference type="SUPFAM" id="SSF50447">
    <property type="entry name" value="Translation proteins"/>
    <property type="match status" value="1"/>
</dbReference>
<evidence type="ECO:0000256" key="2">
    <source>
        <dbReference type="ARBA" id="ARBA00022517"/>
    </source>
</evidence>
<keyword evidence="8" id="KW-1185">Reference proteome</keyword>
<dbReference type="Gene3D" id="2.40.30.60">
    <property type="entry name" value="RimM"/>
    <property type="match status" value="1"/>
</dbReference>
<dbReference type="STRING" id="1169540.A0A0G4FCX7"/>
<keyword evidence="4" id="KW-0143">Chaperone</keyword>
<dbReference type="EMBL" id="CDMY01000405">
    <property type="protein sequence ID" value="CEM10773.1"/>
    <property type="molecule type" value="Genomic_DNA"/>
</dbReference>
<name>A0A0G4FCX7_VITBC</name>
<dbReference type="InterPro" id="IPR002676">
    <property type="entry name" value="RimM_N"/>
</dbReference>
<reference evidence="7 8" key="1">
    <citation type="submission" date="2014-11" db="EMBL/GenBank/DDBJ databases">
        <authorList>
            <person name="Zhu J."/>
            <person name="Qi W."/>
            <person name="Song R."/>
        </authorList>
    </citation>
    <scope>NUCLEOTIDE SEQUENCE [LARGE SCALE GENOMIC DNA]</scope>
</reference>
<dbReference type="InterPro" id="IPR036976">
    <property type="entry name" value="RimM_N_sf"/>
</dbReference>
<protein>
    <recommendedName>
        <fullName evidence="6">RimM N-terminal domain-containing protein</fullName>
    </recommendedName>
</protein>
<evidence type="ECO:0000256" key="4">
    <source>
        <dbReference type="ARBA" id="ARBA00023186"/>
    </source>
</evidence>
<dbReference type="PANTHER" id="PTHR33692:SF1">
    <property type="entry name" value="RIBOSOME MATURATION FACTOR RIMM"/>
    <property type="match status" value="1"/>
</dbReference>
<feature type="compositionally biased region" description="Polar residues" evidence="5">
    <location>
        <begin position="57"/>
        <end position="67"/>
    </location>
</feature>
<keyword evidence="1" id="KW-0963">Cytoplasm</keyword>
<dbReference type="OrthoDB" id="364619at2759"/>
<dbReference type="Proteomes" id="UP000041254">
    <property type="component" value="Unassembled WGS sequence"/>
</dbReference>
<dbReference type="VEuPathDB" id="CryptoDB:Vbra_15022"/>
<dbReference type="PANTHER" id="PTHR33692">
    <property type="entry name" value="RIBOSOME MATURATION FACTOR RIMM"/>
    <property type="match status" value="1"/>
</dbReference>
<keyword evidence="3" id="KW-0698">rRNA processing</keyword>
<gene>
    <name evidence="7" type="ORF">Vbra_15022</name>
</gene>
<dbReference type="HAMAP" id="MF_00014">
    <property type="entry name" value="Ribosome_mat_RimM"/>
    <property type="match status" value="1"/>
</dbReference>
<feature type="region of interest" description="Disordered" evidence="5">
    <location>
        <begin position="41"/>
        <end position="75"/>
    </location>
</feature>
<keyword evidence="2" id="KW-0690">Ribosome biogenesis</keyword>
<feature type="region of interest" description="Disordered" evidence="5">
    <location>
        <begin position="104"/>
        <end position="130"/>
    </location>
</feature>
<dbReference type="GO" id="GO:0006364">
    <property type="term" value="P:rRNA processing"/>
    <property type="evidence" value="ECO:0007669"/>
    <property type="project" value="UniProtKB-KW"/>
</dbReference>